<feature type="domain" description="CCR4-NOT transcription complex subunit 1 N-terminal" evidence="1">
    <location>
        <begin position="30"/>
        <end position="185"/>
    </location>
</feature>
<sequence>MNLDNLSFSLSQIHYLVTNLNKKNFKASHTEIQHIIENHGFEAERHLFRCLLSSVDFNVEAIKSTGKDFHQSQLLREFLGAYLAKPNFSTILCYAIENPLQLQESVKFPSNLVGQISKLLKLSLLQEVSLAIYLLNLSKEDVRAASSDLLKQKIPEFFDSLNELVNDSEYNELQIGLLQQILIEVQRLTHQSPNSGQPNKTGNYSESVEKFFKDYNIPAIIRPFLTESKNFNSKISDKTIDLTFFKMENSLIGVIQEIGFSFTS</sequence>
<dbReference type="InterPro" id="IPR055104">
    <property type="entry name" value="CNOT1_1st"/>
</dbReference>
<dbReference type="EMBL" id="REGN01008417">
    <property type="protein sequence ID" value="RNA03614.1"/>
    <property type="molecule type" value="Genomic_DNA"/>
</dbReference>
<dbReference type="OrthoDB" id="1933107at2759"/>
<comment type="caution">
    <text evidence="2">The sequence shown here is derived from an EMBL/GenBank/DDBJ whole genome shotgun (WGS) entry which is preliminary data.</text>
</comment>
<name>A0A3M7PXE6_BRAPC</name>
<dbReference type="GO" id="GO:0000288">
    <property type="term" value="P:nuclear-transcribed mRNA catabolic process, deadenylation-dependent decay"/>
    <property type="evidence" value="ECO:0007669"/>
    <property type="project" value="TreeGrafter"/>
</dbReference>
<dbReference type="Pfam" id="PF22940">
    <property type="entry name" value="CNOT1_1st"/>
    <property type="match status" value="1"/>
</dbReference>
<gene>
    <name evidence="2" type="ORF">BpHYR1_005086</name>
</gene>
<dbReference type="GO" id="GO:0060090">
    <property type="term" value="F:molecular adaptor activity"/>
    <property type="evidence" value="ECO:0007669"/>
    <property type="project" value="TreeGrafter"/>
</dbReference>
<evidence type="ECO:0000313" key="3">
    <source>
        <dbReference type="Proteomes" id="UP000276133"/>
    </source>
</evidence>
<reference evidence="2 3" key="1">
    <citation type="journal article" date="2018" name="Sci. Rep.">
        <title>Genomic signatures of local adaptation to the degree of environmental predictability in rotifers.</title>
        <authorList>
            <person name="Franch-Gras L."/>
            <person name="Hahn C."/>
            <person name="Garcia-Roger E.M."/>
            <person name="Carmona M.J."/>
            <person name="Serra M."/>
            <person name="Gomez A."/>
        </authorList>
    </citation>
    <scope>NUCLEOTIDE SEQUENCE [LARGE SCALE GENOMIC DNA]</scope>
    <source>
        <strain evidence="2">HYR1</strain>
    </source>
</reference>
<organism evidence="2 3">
    <name type="scientific">Brachionus plicatilis</name>
    <name type="common">Marine rotifer</name>
    <name type="synonym">Brachionus muelleri</name>
    <dbReference type="NCBI Taxonomy" id="10195"/>
    <lineage>
        <taxon>Eukaryota</taxon>
        <taxon>Metazoa</taxon>
        <taxon>Spiralia</taxon>
        <taxon>Gnathifera</taxon>
        <taxon>Rotifera</taxon>
        <taxon>Eurotatoria</taxon>
        <taxon>Monogononta</taxon>
        <taxon>Pseudotrocha</taxon>
        <taxon>Ploima</taxon>
        <taxon>Brachionidae</taxon>
        <taxon>Brachionus</taxon>
    </lineage>
</organism>
<dbReference type="GO" id="GO:0000932">
    <property type="term" value="C:P-body"/>
    <property type="evidence" value="ECO:0007669"/>
    <property type="project" value="TreeGrafter"/>
</dbReference>
<dbReference type="InterPro" id="IPR040398">
    <property type="entry name" value="Not1"/>
</dbReference>
<dbReference type="AlphaFoldDB" id="A0A3M7PXE6"/>
<dbReference type="EC" id="3.1.13.4" evidence="2"/>
<dbReference type="GO" id="GO:0030015">
    <property type="term" value="C:CCR4-NOT core complex"/>
    <property type="evidence" value="ECO:0007669"/>
    <property type="project" value="InterPro"/>
</dbReference>
<dbReference type="Proteomes" id="UP000276133">
    <property type="component" value="Unassembled WGS sequence"/>
</dbReference>
<proteinExistence type="predicted"/>
<dbReference type="GO" id="GO:0004535">
    <property type="term" value="F:poly(A)-specific ribonuclease activity"/>
    <property type="evidence" value="ECO:0007669"/>
    <property type="project" value="UniProtKB-EC"/>
</dbReference>
<dbReference type="PANTHER" id="PTHR13162:SF8">
    <property type="entry name" value="CCR4-NOT TRANSCRIPTION COMPLEX SUBUNIT 1"/>
    <property type="match status" value="1"/>
</dbReference>
<keyword evidence="3" id="KW-1185">Reference proteome</keyword>
<dbReference type="GO" id="GO:0017148">
    <property type="term" value="P:negative regulation of translation"/>
    <property type="evidence" value="ECO:0007669"/>
    <property type="project" value="InterPro"/>
</dbReference>
<feature type="non-terminal residue" evidence="2">
    <location>
        <position position="264"/>
    </location>
</feature>
<dbReference type="STRING" id="10195.A0A3M7PXE6"/>
<protein>
    <submittedName>
        <fullName evidence="2">CCR4-NOT transcription complex subunit 1 isoform X1</fullName>
        <ecNumber evidence="2">3.1.13.4</ecNumber>
    </submittedName>
</protein>
<evidence type="ECO:0000259" key="1">
    <source>
        <dbReference type="Pfam" id="PF22940"/>
    </source>
</evidence>
<accession>A0A3M7PXE6</accession>
<keyword evidence="2" id="KW-0378">Hydrolase</keyword>
<dbReference type="PANTHER" id="PTHR13162">
    <property type="entry name" value="CCR4-NOT TRANSCRIPTION COMPLEX"/>
    <property type="match status" value="1"/>
</dbReference>
<evidence type="ECO:0000313" key="2">
    <source>
        <dbReference type="EMBL" id="RNA03614.1"/>
    </source>
</evidence>